<name>A0A098S128_9BACT</name>
<protein>
    <recommendedName>
        <fullName evidence="3">Olfactomedin-like domain-containing protein</fullName>
    </recommendedName>
</protein>
<keyword evidence="2" id="KW-1185">Reference proteome</keyword>
<organism evidence="1 2">
    <name type="scientific">Phaeodactylibacter xiamenensis</name>
    <dbReference type="NCBI Taxonomy" id="1524460"/>
    <lineage>
        <taxon>Bacteria</taxon>
        <taxon>Pseudomonadati</taxon>
        <taxon>Bacteroidota</taxon>
        <taxon>Saprospiria</taxon>
        <taxon>Saprospirales</taxon>
        <taxon>Haliscomenobacteraceae</taxon>
        <taxon>Phaeodactylibacter</taxon>
    </lineage>
</organism>
<dbReference type="EMBL" id="JPOS01000084">
    <property type="protein sequence ID" value="KGE85548.1"/>
    <property type="molecule type" value="Genomic_DNA"/>
</dbReference>
<evidence type="ECO:0008006" key="3">
    <source>
        <dbReference type="Google" id="ProtNLM"/>
    </source>
</evidence>
<gene>
    <name evidence="1" type="ORF">IX84_25880</name>
</gene>
<dbReference type="Proteomes" id="UP000029736">
    <property type="component" value="Unassembled WGS sequence"/>
</dbReference>
<sequence>MQLYGHVMADSTGTEVLYYSNGLHIYNRENEIMLNGDTINYNTWWEICYPNPYISSLSGLSIPYPGRQNEYLYLHQPIEPRLDTVFLPMDGVSYTHIDMQGDNGLGEVLSKNNKLFDGYSSPLGLTKTADNSGWWLVHGTFADSIYYTYLIDSLGIHLTSVDTLPASYYNLFDLPLFHDYRHAGFSPDGTKFAVFDNMHGIILLDFDRCAGELSNARFYGIDGASASSSLVA</sequence>
<comment type="caution">
    <text evidence="1">The sequence shown here is derived from an EMBL/GenBank/DDBJ whole genome shotgun (WGS) entry which is preliminary data.</text>
</comment>
<evidence type="ECO:0000313" key="1">
    <source>
        <dbReference type="EMBL" id="KGE85548.1"/>
    </source>
</evidence>
<evidence type="ECO:0000313" key="2">
    <source>
        <dbReference type="Proteomes" id="UP000029736"/>
    </source>
</evidence>
<proteinExistence type="predicted"/>
<reference evidence="1 2" key="1">
    <citation type="journal article" date="2014" name="Int. J. Syst. Evol. Microbiol.">
        <title>Phaeodactylibacter xiamenensis gen. nov., sp. nov., a member of the family Saprospiraceae isolated from the marine alga Phaeodactylum tricornutum.</title>
        <authorList>
            <person name="Chen Z.Jr."/>
            <person name="Lei X."/>
            <person name="Lai Q."/>
            <person name="Li Y."/>
            <person name="Zhang B."/>
            <person name="Zhang J."/>
            <person name="Zhang H."/>
            <person name="Yang L."/>
            <person name="Zheng W."/>
            <person name="Tian Y."/>
            <person name="Yu Z."/>
            <person name="Xu H.Jr."/>
            <person name="Zheng T."/>
        </authorList>
    </citation>
    <scope>NUCLEOTIDE SEQUENCE [LARGE SCALE GENOMIC DNA]</scope>
    <source>
        <strain evidence="1 2">KD52</strain>
    </source>
</reference>
<accession>A0A098S128</accession>
<dbReference type="AlphaFoldDB" id="A0A098S128"/>
<dbReference type="STRING" id="1524460.IX84_25880"/>